<organism evidence="2 3">
    <name type="scientific">Candidatus Nitrosocosmicus oleophilus</name>
    <dbReference type="NCBI Taxonomy" id="1353260"/>
    <lineage>
        <taxon>Archaea</taxon>
        <taxon>Nitrososphaerota</taxon>
        <taxon>Nitrososphaeria</taxon>
        <taxon>Nitrososphaerales</taxon>
        <taxon>Nitrososphaeraceae</taxon>
        <taxon>Candidatus Nitrosocosmicus</taxon>
    </lineage>
</organism>
<dbReference type="InterPro" id="IPR013087">
    <property type="entry name" value="Znf_C2H2_type"/>
</dbReference>
<name>A0A654M374_9ARCH</name>
<gene>
    <name evidence="2" type="ORF">NMY3_02781</name>
</gene>
<accession>A0A654M374</accession>
<keyword evidence="3" id="KW-1185">Reference proteome</keyword>
<dbReference type="Proteomes" id="UP000058925">
    <property type="component" value="Chromosome"/>
</dbReference>
<evidence type="ECO:0000313" key="2">
    <source>
        <dbReference type="EMBL" id="ALI36971.1"/>
    </source>
</evidence>
<evidence type="ECO:0000259" key="1">
    <source>
        <dbReference type="PROSITE" id="PS00028"/>
    </source>
</evidence>
<dbReference type="AlphaFoldDB" id="A0A654M374"/>
<sequence>MDLSFVPVLQMNEIFNAINQIPHRLIGSQEINSVALPQYVEFEFSGSINDFEDALHSSLEKNSILDYVVTRDSLKENTFTLLKTGDLGQLGIYFCDFCEAFFNSEEGKYIHERAHYFY</sequence>
<protein>
    <recommendedName>
        <fullName evidence="1">C2H2-type domain-containing protein</fullName>
    </recommendedName>
</protein>
<evidence type="ECO:0000313" key="3">
    <source>
        <dbReference type="Proteomes" id="UP000058925"/>
    </source>
</evidence>
<dbReference type="PROSITE" id="PS00028">
    <property type="entry name" value="ZINC_FINGER_C2H2_1"/>
    <property type="match status" value="1"/>
</dbReference>
<feature type="domain" description="C2H2-type" evidence="1">
    <location>
        <begin position="95"/>
        <end position="115"/>
    </location>
</feature>
<proteinExistence type="predicted"/>
<dbReference type="EMBL" id="CP012850">
    <property type="protein sequence ID" value="ALI36971.1"/>
    <property type="molecule type" value="Genomic_DNA"/>
</dbReference>
<reference evidence="3" key="1">
    <citation type="submission" date="2015-10" db="EMBL/GenBank/DDBJ databases">
        <title>Niche specialization of a soil ammonia-oxidizing archaeon, Candidatus Nitrosocosmicus oleophilus.</title>
        <authorList>
            <person name="Jung M.-Y."/>
            <person name="Rhee S.-K."/>
        </authorList>
    </citation>
    <scope>NUCLEOTIDE SEQUENCE [LARGE SCALE GENOMIC DNA]</scope>
    <source>
        <strain evidence="3">MY3</strain>
    </source>
</reference>
<dbReference type="KEGG" id="taa:NMY3_02781"/>